<dbReference type="PANTHER" id="PTHR12357">
    <property type="entry name" value="YTH YT521-B HOMOLOGY DOMAIN-CONTAINING"/>
    <property type="match status" value="1"/>
</dbReference>
<organism evidence="5 6">
    <name type="scientific">Trichosporon asahii var. asahii (strain ATCC 90039 / CBS 2479 / JCM 2466 / KCTC 7840 / NBRC 103889/ NCYC 2677 / UAMH 7654)</name>
    <name type="common">Yeast</name>
    <dbReference type="NCBI Taxonomy" id="1186058"/>
    <lineage>
        <taxon>Eukaryota</taxon>
        <taxon>Fungi</taxon>
        <taxon>Dikarya</taxon>
        <taxon>Basidiomycota</taxon>
        <taxon>Agaricomycotina</taxon>
        <taxon>Tremellomycetes</taxon>
        <taxon>Trichosporonales</taxon>
        <taxon>Trichosporonaceae</taxon>
        <taxon>Trichosporon</taxon>
    </lineage>
</organism>
<feature type="compositionally biased region" description="Polar residues" evidence="2">
    <location>
        <begin position="705"/>
        <end position="716"/>
    </location>
</feature>
<name>J6EXC6_TRIAS</name>
<dbReference type="PROSITE" id="PS50882">
    <property type="entry name" value="YTH"/>
    <property type="match status" value="2"/>
</dbReference>
<dbReference type="EMBL" id="ALBS01000174">
    <property type="protein sequence ID" value="EJT49299.1"/>
    <property type="molecule type" value="Genomic_DNA"/>
</dbReference>
<dbReference type="Gene3D" id="3.30.70.330">
    <property type="match status" value="1"/>
</dbReference>
<feature type="region of interest" description="Disordered" evidence="2">
    <location>
        <begin position="841"/>
        <end position="879"/>
    </location>
</feature>
<dbReference type="GO" id="GO:0000398">
    <property type="term" value="P:mRNA splicing, via spliceosome"/>
    <property type="evidence" value="ECO:0007669"/>
    <property type="project" value="TreeGrafter"/>
</dbReference>
<feature type="compositionally biased region" description="Basic and acidic residues" evidence="2">
    <location>
        <begin position="405"/>
        <end position="414"/>
    </location>
</feature>
<feature type="region of interest" description="Disordered" evidence="2">
    <location>
        <begin position="1"/>
        <end position="166"/>
    </location>
</feature>
<dbReference type="HOGENOM" id="CLU_301719_0_0_1"/>
<evidence type="ECO:0000313" key="5">
    <source>
        <dbReference type="EMBL" id="EJT49299.1"/>
    </source>
</evidence>
<dbReference type="InterPro" id="IPR035979">
    <property type="entry name" value="RBD_domain_sf"/>
</dbReference>
<feature type="region of interest" description="Disordered" evidence="2">
    <location>
        <begin position="932"/>
        <end position="990"/>
    </location>
</feature>
<evidence type="ECO:0000313" key="6">
    <source>
        <dbReference type="Proteomes" id="UP000002748"/>
    </source>
</evidence>
<feature type="compositionally biased region" description="Basic and acidic residues" evidence="2">
    <location>
        <begin position="537"/>
        <end position="546"/>
    </location>
</feature>
<feature type="domain" description="YTH" evidence="4">
    <location>
        <begin position="789"/>
        <end position="934"/>
    </location>
</feature>
<dbReference type="InterPro" id="IPR012677">
    <property type="entry name" value="Nucleotide-bd_a/b_plait_sf"/>
</dbReference>
<evidence type="ECO:0000259" key="3">
    <source>
        <dbReference type="PROSITE" id="PS50102"/>
    </source>
</evidence>
<feature type="domain" description="RRM" evidence="3">
    <location>
        <begin position="424"/>
        <end position="502"/>
    </location>
</feature>
<dbReference type="Proteomes" id="UP000002748">
    <property type="component" value="Unassembled WGS sequence"/>
</dbReference>
<keyword evidence="1" id="KW-0694">RNA-binding</keyword>
<feature type="compositionally biased region" description="Basic and acidic residues" evidence="2">
    <location>
        <begin position="933"/>
        <end position="964"/>
    </location>
</feature>
<feature type="compositionally biased region" description="Polar residues" evidence="2">
    <location>
        <begin position="342"/>
        <end position="360"/>
    </location>
</feature>
<feature type="region of interest" description="Disordered" evidence="2">
    <location>
        <begin position="537"/>
        <end position="556"/>
    </location>
</feature>
<feature type="compositionally biased region" description="Polar residues" evidence="2">
    <location>
        <begin position="671"/>
        <end position="690"/>
    </location>
</feature>
<sequence length="990" mass="107976">MASPLGGQGASSSPVSQSPSDTTLRRASKASIHSHSKGQYDGSGSGGDKPMTTKQSRQQHKEAPPPHFAVAANHGSRHGVPVVMDPGACEEGTHGPERADPFPDQHQIHVPTVIYPTGDSRQPYLAASENPTAARRDDQPHQHQRQHPHAHQHQQHHMHPAAVHGYTSADPSQYMAPHAIATTIPPDSVRYTEQAQYPAMRPAMYPPQIYYTSAMGAEFTVDPNQTPVYSTPGMPAARTSTFPGQATYHAAPATGTVPPQAAWPGSAMAQPFYGTYPAIATTAPQHAAPQPPIPEEIARQNSVFVPPGTGWSPSTVMSTPYQFYNPFQTSSPQIDKHIDPLSPSTDAWSPTLTGPGSSQPGGPMRRGSAVPQPSWPPSVSVPSVRPPQSSAPGDEGPKSPPHAGGPERERKDYHPQPPARRSEWVMWVGNVPSNVSHEELWRFFSNTVPPPSSPNVEQWRGPSSIFLISRSSCAFVNFSSQVDLDRAVPYFNGLSLRPWDSGCPRMVCRIRHKDDDLRSGVGAQRGVGMHRAWVEQHKADKHENQPPRRMPTIGVSPKSTMLELPHQEDSQHDSSSAHKSSASYASTNSSFLVHHFPERYFILKSLSADSVKTGQWKTQRHNQPILDQAFRTSKDVYLIFGANRTGEFFGYAKMTGASRKHKPATERPTPNRGSYQSARSSMLGLSTSPGHQPAPIREEEEKESGSPTQELLSPTAQHRAATYQPRSQTDPFLLGGHLAPGLDERRATSPGMIPVEEEPEQAVEQVTVEHVHAEQQVGPFIEQHDEFHTQHIMPRSESPDLMDESIRRMSTMTLDPNILRGERADSRIRLLSVEHSNSLQVFSRRENTAEGPRPGRQATLAPPGAPTNNGSSGSEAGDNSLAQPFRVQWIKVAPLSFSRTRHLRNPWNGDREVKVSRDGTEVEPGVGAALLAEWDKLDQPATKAEEGKEAKADPDQDKEVKGDAVEEAPAVSATASTASAAEGEGEEKQE</sequence>
<dbReference type="CDD" id="cd21134">
    <property type="entry name" value="YTH"/>
    <property type="match status" value="2"/>
</dbReference>
<feature type="compositionally biased region" description="Basic residues" evidence="2">
    <location>
        <begin position="26"/>
        <end position="36"/>
    </location>
</feature>
<feature type="compositionally biased region" description="Low complexity" evidence="2">
    <location>
        <begin position="368"/>
        <end position="392"/>
    </location>
</feature>
<evidence type="ECO:0000256" key="2">
    <source>
        <dbReference type="SAM" id="MobiDB-lite"/>
    </source>
</evidence>
<dbReference type="AlphaFoldDB" id="J6EXC6"/>
<feature type="region of interest" description="Disordered" evidence="2">
    <location>
        <begin position="328"/>
        <end position="418"/>
    </location>
</feature>
<comment type="caution">
    <text evidence="5">The sequence shown here is derived from an EMBL/GenBank/DDBJ whole genome shotgun (WGS) entry which is preliminary data.</text>
</comment>
<feature type="region of interest" description="Disordered" evidence="2">
    <location>
        <begin position="656"/>
        <end position="729"/>
    </location>
</feature>
<dbReference type="GO" id="GO:0005654">
    <property type="term" value="C:nucleoplasm"/>
    <property type="evidence" value="ECO:0007669"/>
    <property type="project" value="TreeGrafter"/>
</dbReference>
<evidence type="ECO:0000256" key="1">
    <source>
        <dbReference type="PROSITE-ProRule" id="PRU00176"/>
    </source>
</evidence>
<proteinExistence type="predicted"/>
<dbReference type="CDD" id="cd00590">
    <property type="entry name" value="RRM_SF"/>
    <property type="match status" value="1"/>
</dbReference>
<dbReference type="Gene3D" id="3.10.590.10">
    <property type="entry name" value="ph1033 like domains"/>
    <property type="match status" value="2"/>
</dbReference>
<dbReference type="PROSITE" id="PS50102">
    <property type="entry name" value="RRM"/>
    <property type="match status" value="1"/>
</dbReference>
<dbReference type="GO" id="GO:1990247">
    <property type="term" value="F:N6-methyladenosine-containing RNA reader activity"/>
    <property type="evidence" value="ECO:0007669"/>
    <property type="project" value="TreeGrafter"/>
</dbReference>
<feature type="domain" description="YTH" evidence="4">
    <location>
        <begin position="598"/>
        <end position="742"/>
    </location>
</feature>
<reference evidence="5 6" key="1">
    <citation type="journal article" date="2012" name="Eukaryot. Cell">
        <title>Draft genome sequence of CBS 2479, the standard type strain of Trichosporon asahii.</title>
        <authorList>
            <person name="Yang R.Y."/>
            <person name="Li H.T."/>
            <person name="Zhu H."/>
            <person name="Zhou G.P."/>
            <person name="Wang M."/>
            <person name="Wang L."/>
        </authorList>
    </citation>
    <scope>NUCLEOTIDE SEQUENCE [LARGE SCALE GENOMIC DNA]</scope>
    <source>
        <strain evidence="6">ATCC 90039 / CBS 2479 / JCM 2466 / KCTC 7840 / NCYC 2677 / UAMH 7654</strain>
    </source>
</reference>
<feature type="compositionally biased region" description="Low complexity" evidence="2">
    <location>
        <begin position="967"/>
        <end position="982"/>
    </location>
</feature>
<dbReference type="InterPro" id="IPR007275">
    <property type="entry name" value="YTH_domain"/>
</dbReference>
<dbReference type="Pfam" id="PF04146">
    <property type="entry name" value="YTH"/>
    <property type="match status" value="1"/>
</dbReference>
<dbReference type="InterPro" id="IPR000504">
    <property type="entry name" value="RRM_dom"/>
</dbReference>
<dbReference type="InterPro" id="IPR045168">
    <property type="entry name" value="YTH_prot"/>
</dbReference>
<dbReference type="GO" id="GO:0000381">
    <property type="term" value="P:regulation of alternative mRNA splicing, via spliceosome"/>
    <property type="evidence" value="ECO:0007669"/>
    <property type="project" value="TreeGrafter"/>
</dbReference>
<dbReference type="RefSeq" id="XP_014180113.1">
    <property type="nucleotide sequence ID" value="XM_014324638.1"/>
</dbReference>
<accession>J6EXC6</accession>
<dbReference type="OrthoDB" id="6103986at2759"/>
<feature type="compositionally biased region" description="Basic residues" evidence="2">
    <location>
        <begin position="142"/>
        <end position="159"/>
    </location>
</feature>
<dbReference type="VEuPathDB" id="FungiDB:A1Q1_01599"/>
<evidence type="ECO:0008006" key="7">
    <source>
        <dbReference type="Google" id="ProtNLM"/>
    </source>
</evidence>
<dbReference type="PANTHER" id="PTHR12357:SF3">
    <property type="entry name" value="YTH DOMAIN-CONTAINING PROTEIN 1"/>
    <property type="match status" value="1"/>
</dbReference>
<feature type="compositionally biased region" description="Low complexity" evidence="2">
    <location>
        <begin position="11"/>
        <end position="20"/>
    </location>
</feature>
<dbReference type="KEGG" id="tasa:A1Q1_01599"/>
<dbReference type="SUPFAM" id="SSF54928">
    <property type="entry name" value="RNA-binding domain, RBD"/>
    <property type="match status" value="1"/>
</dbReference>
<dbReference type="GeneID" id="25985113"/>
<gene>
    <name evidence="5" type="ORF">A1Q1_01599</name>
</gene>
<protein>
    <recommendedName>
        <fullName evidence="7">YTH domain-containing protein</fullName>
    </recommendedName>
</protein>
<dbReference type="GO" id="GO:0003729">
    <property type="term" value="F:mRNA binding"/>
    <property type="evidence" value="ECO:0007669"/>
    <property type="project" value="TreeGrafter"/>
</dbReference>
<evidence type="ECO:0000259" key="4">
    <source>
        <dbReference type="PROSITE" id="PS50882"/>
    </source>
</evidence>
<feature type="compositionally biased region" description="Basic and acidic residues" evidence="2">
    <location>
        <begin position="91"/>
        <end position="107"/>
    </location>
</feature>